<dbReference type="InterPro" id="IPR032812">
    <property type="entry name" value="SbsA_Ig"/>
</dbReference>
<feature type="domain" description="SbsA Ig-like" evidence="3">
    <location>
        <begin position="31"/>
        <end position="130"/>
    </location>
</feature>
<sequence length="529" mass="59213">MKNQLKNALTGLALFLGGCASISSPEGGAKDVTPPKLVSSYPSNGQTNVKPEEIRLTFDENIQTVDLTRQLIIAPFTDNTYKSRVKDGTVELTFSQPWEENTTYSLNFRKSLADVTEKNPARDVIITFSTGPLLDSGRVSGKANLLFSNTPPKEVNVLLYPVTDTSQVTKGRPLYVTNTDSSGNFSFRNIKEGNYFIYGLTETNNNLRYDNEKEYIAYTTDTIKVRPSVEGVQLQLHTQDVTRPNVIARRSFLNMYEVEYNEGIAQATVTAADKDPNMRYLIGNNGKTLRLFPGKPDEKHWLVEVQDSANNSRLDTVAVRLSGKAAPRKNNSFAVLNGSPVKPGEQIRVQFEVPTKVVNPVGAFSFVLDSATTVTTKDTSDFRFNPETTQITFRLPLVAKREIEVNMDTTKVLPYIGDPYGKMPQSLQVSDKVDAGSLKVVFSTKQQNFIVQLLTQNAVVKEVKNQKTILWDDLKPGSYQIRILVDLNGNGKWDNGLLKERRLPEPVILPKDIWEIRANWEIESQAIEF</sequence>
<name>A0A5B6TKA7_9BACT</name>
<evidence type="ECO:0000256" key="2">
    <source>
        <dbReference type="SAM" id="MobiDB-lite"/>
    </source>
</evidence>
<organism evidence="4 5">
    <name type="scientific">Rufibacter hautae</name>
    <dbReference type="NCBI Taxonomy" id="2595005"/>
    <lineage>
        <taxon>Bacteria</taxon>
        <taxon>Pseudomonadati</taxon>
        <taxon>Bacteroidota</taxon>
        <taxon>Cytophagia</taxon>
        <taxon>Cytophagales</taxon>
        <taxon>Hymenobacteraceae</taxon>
        <taxon>Rufibacter</taxon>
    </lineage>
</organism>
<feature type="region of interest" description="Disordered" evidence="2">
    <location>
        <begin position="26"/>
        <end position="46"/>
    </location>
</feature>
<reference evidence="4 5" key="1">
    <citation type="submission" date="2019-07" db="EMBL/GenBank/DDBJ databases">
        <title>Rufibacter sp. nov., isolated from lake sediment.</title>
        <authorList>
            <person name="Qu J.-H."/>
        </authorList>
    </citation>
    <scope>NUCLEOTIDE SEQUENCE [LARGE SCALE GENOMIC DNA]</scope>
    <source>
        <strain evidence="4 5">NBS58-1</strain>
    </source>
</reference>
<gene>
    <name evidence="4" type="ORF">FOA19_07125</name>
</gene>
<proteinExistence type="predicted"/>
<protein>
    <recommendedName>
        <fullName evidence="3">SbsA Ig-like domain-containing protein</fullName>
    </recommendedName>
</protein>
<keyword evidence="1" id="KW-0732">Signal</keyword>
<dbReference type="SUPFAM" id="SSF117074">
    <property type="entry name" value="Hypothetical protein PA1324"/>
    <property type="match status" value="1"/>
</dbReference>
<dbReference type="PROSITE" id="PS51257">
    <property type="entry name" value="PROKAR_LIPOPROTEIN"/>
    <property type="match status" value="1"/>
</dbReference>
<dbReference type="Proteomes" id="UP000324133">
    <property type="component" value="Unassembled WGS sequence"/>
</dbReference>
<dbReference type="RefSeq" id="WP_149090051.1">
    <property type="nucleotide sequence ID" value="NZ_VKKY01000001.1"/>
</dbReference>
<evidence type="ECO:0000313" key="4">
    <source>
        <dbReference type="EMBL" id="KAA3440416.1"/>
    </source>
</evidence>
<dbReference type="OrthoDB" id="9809989at2"/>
<dbReference type="EMBL" id="VKKY01000001">
    <property type="protein sequence ID" value="KAA3440416.1"/>
    <property type="molecule type" value="Genomic_DNA"/>
</dbReference>
<keyword evidence="5" id="KW-1185">Reference proteome</keyword>
<dbReference type="AlphaFoldDB" id="A0A5B6TKA7"/>
<evidence type="ECO:0000313" key="5">
    <source>
        <dbReference type="Proteomes" id="UP000324133"/>
    </source>
</evidence>
<evidence type="ECO:0000256" key="1">
    <source>
        <dbReference type="ARBA" id="ARBA00022729"/>
    </source>
</evidence>
<evidence type="ECO:0000259" key="3">
    <source>
        <dbReference type="Pfam" id="PF13205"/>
    </source>
</evidence>
<accession>A0A5B6TKA7</accession>
<dbReference type="Pfam" id="PF13205">
    <property type="entry name" value="Big_5"/>
    <property type="match status" value="1"/>
</dbReference>
<comment type="caution">
    <text evidence="4">The sequence shown here is derived from an EMBL/GenBank/DDBJ whole genome shotgun (WGS) entry which is preliminary data.</text>
</comment>